<reference evidence="1" key="1">
    <citation type="journal article" date="2014" name="Front. Microbiol.">
        <title>High frequency of phylogenetically diverse reductive dehalogenase-homologous genes in deep subseafloor sedimentary metagenomes.</title>
        <authorList>
            <person name="Kawai M."/>
            <person name="Futagami T."/>
            <person name="Toyoda A."/>
            <person name="Takaki Y."/>
            <person name="Nishi S."/>
            <person name="Hori S."/>
            <person name="Arai W."/>
            <person name="Tsubouchi T."/>
            <person name="Morono Y."/>
            <person name="Uchiyama I."/>
            <person name="Ito T."/>
            <person name="Fujiyama A."/>
            <person name="Inagaki F."/>
            <person name="Takami H."/>
        </authorList>
    </citation>
    <scope>NUCLEOTIDE SEQUENCE</scope>
    <source>
        <strain evidence="1">Expedition CK06-06</strain>
    </source>
</reference>
<accession>X1TFU6</accession>
<gene>
    <name evidence="1" type="ORF">S12H4_51965</name>
</gene>
<organism evidence="1">
    <name type="scientific">marine sediment metagenome</name>
    <dbReference type="NCBI Taxonomy" id="412755"/>
    <lineage>
        <taxon>unclassified sequences</taxon>
        <taxon>metagenomes</taxon>
        <taxon>ecological metagenomes</taxon>
    </lineage>
</organism>
<comment type="caution">
    <text evidence="1">The sequence shown here is derived from an EMBL/GenBank/DDBJ whole genome shotgun (WGS) entry which is preliminary data.</text>
</comment>
<name>X1TFU6_9ZZZZ</name>
<dbReference type="AlphaFoldDB" id="X1TFU6"/>
<dbReference type="EMBL" id="BARW01032906">
    <property type="protein sequence ID" value="GAJ04188.1"/>
    <property type="molecule type" value="Genomic_DNA"/>
</dbReference>
<evidence type="ECO:0000313" key="1">
    <source>
        <dbReference type="EMBL" id="GAJ04188.1"/>
    </source>
</evidence>
<sequence length="35" mass="3936">MMKQYWSSVPGILYIEVPDTVLDKQVTVLAVLLQG</sequence>
<feature type="non-terminal residue" evidence="1">
    <location>
        <position position="35"/>
    </location>
</feature>
<protein>
    <submittedName>
        <fullName evidence="1">Uncharacterized protein</fullName>
    </submittedName>
</protein>
<proteinExistence type="predicted"/>